<dbReference type="SMART" id="SM00986">
    <property type="entry name" value="UDG"/>
    <property type="match status" value="1"/>
</dbReference>
<dbReference type="PANTHER" id="PTHR33693">
    <property type="entry name" value="TYPE-5 URACIL-DNA GLYCOSYLASE"/>
    <property type="match status" value="1"/>
</dbReference>
<keyword evidence="8" id="KW-0378">Hydrolase</keyword>
<comment type="catalytic activity">
    <reaction evidence="1">
        <text>Hydrolyzes single-stranded DNA or mismatched double-stranded DNA and polynucleotides, releasing free uracil.</text>
        <dbReference type="EC" id="3.2.2.27"/>
    </reaction>
</comment>
<dbReference type="HOGENOM" id="CLU_044815_1_3_9"/>
<dbReference type="RefSeq" id="WP_008860555.1">
    <property type="nucleotide sequence ID" value="NZ_JH591190.1"/>
</dbReference>
<protein>
    <recommendedName>
        <fullName evidence="4">Type-4 uracil-DNA glycosylase</fullName>
        <ecNumber evidence="3">3.2.2.27</ecNumber>
    </recommendedName>
</protein>
<evidence type="ECO:0000313" key="13">
    <source>
        <dbReference type="EMBL" id="EHO62049.1"/>
    </source>
</evidence>
<evidence type="ECO:0000256" key="4">
    <source>
        <dbReference type="ARBA" id="ARBA00019403"/>
    </source>
</evidence>
<dbReference type="Gene3D" id="3.40.470.10">
    <property type="entry name" value="Uracil-DNA glycosylase-like domain"/>
    <property type="match status" value="1"/>
</dbReference>
<feature type="domain" description="Uracil-DNA glycosylase-like" evidence="12">
    <location>
        <begin position="57"/>
        <end position="209"/>
    </location>
</feature>
<reference evidence="13 14" key="1">
    <citation type="submission" date="2011-11" db="EMBL/GenBank/DDBJ databases">
        <title>The Genome Sequence of Dialister succinatiphilus YIT 11850.</title>
        <authorList>
            <consortium name="The Broad Institute Genome Sequencing Platform"/>
            <person name="Earl A."/>
            <person name="Ward D."/>
            <person name="Feldgarden M."/>
            <person name="Gevers D."/>
            <person name="Morotomi M."/>
            <person name="Young S.K."/>
            <person name="Zeng Q."/>
            <person name="Gargeya S."/>
            <person name="Fitzgerald M."/>
            <person name="Haas B."/>
            <person name="Abouelleil A."/>
            <person name="Alvarado L."/>
            <person name="Arachchi H.M."/>
            <person name="Berlin A."/>
            <person name="Brown A."/>
            <person name="Chapman S.B."/>
            <person name="Dunbar C."/>
            <person name="Gearin G."/>
            <person name="Goldberg J."/>
            <person name="Griggs A."/>
            <person name="Gujja S."/>
            <person name="Heiman D."/>
            <person name="Howarth C."/>
            <person name="Lui A."/>
            <person name="MacDonald P.J.P."/>
            <person name="Montmayeur A."/>
            <person name="Murphy C."/>
            <person name="Neiman D."/>
            <person name="Pearson M."/>
            <person name="Priest M."/>
            <person name="Roberts A."/>
            <person name="Saif S."/>
            <person name="Shea T."/>
            <person name="Sisk P."/>
            <person name="Stolte C."/>
            <person name="Sykes S."/>
            <person name="Wortman J."/>
            <person name="Nusbaum C."/>
            <person name="Birren B."/>
        </authorList>
    </citation>
    <scope>NUCLEOTIDE SEQUENCE [LARGE SCALE GENOMIC DNA]</scope>
    <source>
        <strain evidence="13 14">YIT 11850</strain>
    </source>
</reference>
<dbReference type="PANTHER" id="PTHR33693:SF1">
    <property type="entry name" value="TYPE-4 URACIL-DNA GLYCOSYLASE"/>
    <property type="match status" value="1"/>
</dbReference>
<evidence type="ECO:0000256" key="5">
    <source>
        <dbReference type="ARBA" id="ARBA00022485"/>
    </source>
</evidence>
<evidence type="ECO:0000256" key="1">
    <source>
        <dbReference type="ARBA" id="ARBA00001400"/>
    </source>
</evidence>
<evidence type="ECO:0000256" key="11">
    <source>
        <dbReference type="ARBA" id="ARBA00023204"/>
    </source>
</evidence>
<dbReference type="GO" id="GO:0004844">
    <property type="term" value="F:uracil DNA N-glycosylase activity"/>
    <property type="evidence" value="ECO:0007669"/>
    <property type="project" value="UniProtKB-EC"/>
</dbReference>
<evidence type="ECO:0000256" key="3">
    <source>
        <dbReference type="ARBA" id="ARBA00012030"/>
    </source>
</evidence>
<dbReference type="InterPro" id="IPR036895">
    <property type="entry name" value="Uracil-DNA_glycosylase-like_sf"/>
</dbReference>
<name>H1D376_9FIRM</name>
<dbReference type="InterPro" id="IPR005273">
    <property type="entry name" value="Ura-DNA_glyco_family4"/>
</dbReference>
<evidence type="ECO:0000256" key="6">
    <source>
        <dbReference type="ARBA" id="ARBA00022723"/>
    </source>
</evidence>
<dbReference type="GO" id="GO:0006281">
    <property type="term" value="P:DNA repair"/>
    <property type="evidence" value="ECO:0007669"/>
    <property type="project" value="UniProtKB-KW"/>
</dbReference>
<comment type="similarity">
    <text evidence="2">Belongs to the uracil-DNA glycosylase (UDG) superfamily. Type 4 (UDGa) family.</text>
</comment>
<dbReference type="NCBIfam" id="TIGR00758">
    <property type="entry name" value="UDG_fam4"/>
    <property type="match status" value="1"/>
</dbReference>
<dbReference type="SMART" id="SM00987">
    <property type="entry name" value="UreE_C"/>
    <property type="match status" value="1"/>
</dbReference>
<evidence type="ECO:0000256" key="2">
    <source>
        <dbReference type="ARBA" id="ARBA00006521"/>
    </source>
</evidence>
<dbReference type="InterPro" id="IPR051536">
    <property type="entry name" value="UDG_Type-4/5"/>
</dbReference>
<proteinExistence type="inferred from homology"/>
<organism evidence="13 14">
    <name type="scientific">Dialister succinatiphilus YIT 11850</name>
    <dbReference type="NCBI Taxonomy" id="742743"/>
    <lineage>
        <taxon>Bacteria</taxon>
        <taxon>Bacillati</taxon>
        <taxon>Bacillota</taxon>
        <taxon>Negativicutes</taxon>
        <taxon>Veillonellales</taxon>
        <taxon>Veillonellaceae</taxon>
        <taxon>Dialister</taxon>
    </lineage>
</organism>
<accession>H1D376</accession>
<dbReference type="STRING" id="742743.HMPREF9453_02064"/>
<keyword evidence="6" id="KW-0479">Metal-binding</keyword>
<dbReference type="EMBL" id="ADLT01000076">
    <property type="protein sequence ID" value="EHO62049.1"/>
    <property type="molecule type" value="Genomic_DNA"/>
</dbReference>
<dbReference type="EC" id="3.2.2.27" evidence="3"/>
<keyword evidence="9" id="KW-0408">Iron</keyword>
<keyword evidence="7" id="KW-0227">DNA damage</keyword>
<evidence type="ECO:0000256" key="10">
    <source>
        <dbReference type="ARBA" id="ARBA00023014"/>
    </source>
</evidence>
<evidence type="ECO:0000256" key="7">
    <source>
        <dbReference type="ARBA" id="ARBA00022763"/>
    </source>
</evidence>
<dbReference type="OrthoDB" id="5290748at2"/>
<keyword evidence="5" id="KW-0004">4Fe-4S</keyword>
<keyword evidence="14" id="KW-1185">Reference proteome</keyword>
<evidence type="ECO:0000256" key="8">
    <source>
        <dbReference type="ARBA" id="ARBA00022801"/>
    </source>
</evidence>
<gene>
    <name evidence="13" type="ORF">HMPREF9453_02064</name>
</gene>
<dbReference type="Proteomes" id="UP000003277">
    <property type="component" value="Unassembled WGS sequence"/>
</dbReference>
<keyword evidence="10" id="KW-0411">Iron-sulfur</keyword>
<comment type="caution">
    <text evidence="13">The sequence shown here is derived from an EMBL/GenBank/DDBJ whole genome shotgun (WGS) entry which is preliminary data.</text>
</comment>
<dbReference type="AlphaFoldDB" id="H1D376"/>
<dbReference type="PATRIC" id="fig|742743.3.peg.2087"/>
<evidence type="ECO:0000259" key="12">
    <source>
        <dbReference type="SMART" id="SM00986"/>
    </source>
</evidence>
<dbReference type="InterPro" id="IPR005122">
    <property type="entry name" value="Uracil-DNA_glycosylase-like"/>
</dbReference>
<dbReference type="SUPFAM" id="SSF52141">
    <property type="entry name" value="Uracil-DNA glycosylase-like"/>
    <property type="match status" value="1"/>
</dbReference>
<sequence>MDLFGHEDPEEYAARRHRELYEETEKITYPSHEALAEAIRSCSRCPLRKEGGLGPVLSTGPSDSPLMIVGEGPGGVEDDYGGPLVGPSGQLLDKALLSVGITRDHVYVTNIVKCRPRGNRTPTMEEGRFCGSIWLAAEIALVKPKVIVGLGKVALRFFLGHEAGIIRSRGHWIDYHGIPVMPTFHPAYLLRQSGRSLVDAKWQVYYDLLAAKEKAAALSPQWVWKSETMPNLLENLTEERKRRHEGNHMSSLQ</sequence>
<dbReference type="Pfam" id="PF03167">
    <property type="entry name" value="UDG"/>
    <property type="match status" value="1"/>
</dbReference>
<dbReference type="eggNOG" id="COG1573">
    <property type="taxonomic scope" value="Bacteria"/>
</dbReference>
<keyword evidence="11" id="KW-0234">DNA repair</keyword>
<dbReference type="CDD" id="cd10030">
    <property type="entry name" value="UDG-F4_TTUDGA_SPO1dp_like"/>
    <property type="match status" value="1"/>
</dbReference>
<dbReference type="GO" id="GO:0051539">
    <property type="term" value="F:4 iron, 4 sulfur cluster binding"/>
    <property type="evidence" value="ECO:0007669"/>
    <property type="project" value="UniProtKB-KW"/>
</dbReference>
<evidence type="ECO:0000256" key="9">
    <source>
        <dbReference type="ARBA" id="ARBA00023004"/>
    </source>
</evidence>
<evidence type="ECO:0000313" key="14">
    <source>
        <dbReference type="Proteomes" id="UP000003277"/>
    </source>
</evidence>
<dbReference type="GO" id="GO:0046872">
    <property type="term" value="F:metal ion binding"/>
    <property type="evidence" value="ECO:0007669"/>
    <property type="project" value="UniProtKB-KW"/>
</dbReference>